<evidence type="ECO:0000256" key="1">
    <source>
        <dbReference type="ARBA" id="ARBA00022737"/>
    </source>
</evidence>
<evidence type="ECO:0000313" key="6">
    <source>
        <dbReference type="Proteomes" id="UP001302367"/>
    </source>
</evidence>
<dbReference type="Proteomes" id="UP001302367">
    <property type="component" value="Chromosome 7"/>
</dbReference>
<evidence type="ECO:0000313" key="3">
    <source>
        <dbReference type="EMBL" id="PIA92185.1"/>
    </source>
</evidence>
<dbReference type="EMBL" id="LKMD01000106">
    <property type="protein sequence ID" value="PIA92185.1"/>
    <property type="molecule type" value="Genomic_DNA"/>
</dbReference>
<keyword evidence="2" id="KW-0408">Iron</keyword>
<dbReference type="Pfam" id="PF24681">
    <property type="entry name" value="Kelch_KLHDC2_KLHL20_DRC7"/>
    <property type="match status" value="1"/>
</dbReference>
<dbReference type="Gene3D" id="2.120.10.80">
    <property type="entry name" value="Kelch-type beta propeller"/>
    <property type="match status" value="1"/>
</dbReference>
<sequence>MAEAAAVGGVVAYEVAETAVQAGAAGYAIAKPTQPLKASFHQIATAKDDETRTSVVRSDHSVTVVKNKAYIFGGETASGQLASNDIHAVTLDKPAEEKSEHEPEYSILPAVPDAEGQPVPKARTKHAATHFNICVAVFGGLNEAGKLVDEEPVIWLYVTGKSAWESLKSDHGPAPAQRSGARLFNFNNNLVLYGGVDAKGEPLRDIWHFSYTQKTWTQLPTAPVSTRNAALVDGVLYLISGTDNMSSDVHSLHLHPNENAEESLHVNSDPQTEWHTASFPTNPLTPGPRPRVGGGLLPISTGYGRNYLLYFFGARQNPNTTEAVSPEDTEDPSQWSDSWTYQIPSSSPEVKPTLSISEAIKPARIKDAIREKLGYSSGEQSWAEVEVLPPGDLVVGTGKIHPGPRAFFGYDIMPDGHGVVVWGGLNAKGEREGDGWIIKFQ</sequence>
<proteinExistence type="predicted"/>
<evidence type="ECO:0008006" key="7">
    <source>
        <dbReference type="Google" id="ProtNLM"/>
    </source>
</evidence>
<accession>A0A2G5HI50</accession>
<gene>
    <name evidence="3" type="ORF">CB0940_09604</name>
    <name evidence="4" type="ORF">RHO25_010718</name>
</gene>
<reference evidence="4 6" key="2">
    <citation type="submission" date="2023-09" db="EMBL/GenBank/DDBJ databases">
        <title>Complete-Gapless Cercospora beticola genome.</title>
        <authorList>
            <person name="Wyatt N.A."/>
            <person name="Spanner R.E."/>
            <person name="Bolton M.D."/>
        </authorList>
    </citation>
    <scope>NUCLEOTIDE SEQUENCE [LARGE SCALE GENOMIC DNA]</scope>
    <source>
        <strain evidence="4">Cb09-40</strain>
    </source>
</reference>
<name>A0A2G5HI50_CERBT</name>
<evidence type="ECO:0000313" key="5">
    <source>
        <dbReference type="Proteomes" id="UP000230605"/>
    </source>
</evidence>
<protein>
    <recommendedName>
        <fullName evidence="7">Galactose oxidase</fullName>
    </recommendedName>
</protein>
<dbReference type="InterPro" id="IPR015915">
    <property type="entry name" value="Kelch-typ_b-propeller"/>
</dbReference>
<dbReference type="Proteomes" id="UP000230605">
    <property type="component" value="Chromosome 7"/>
</dbReference>
<dbReference type="EMBL" id="CP134190">
    <property type="protein sequence ID" value="WPB06061.1"/>
    <property type="molecule type" value="Genomic_DNA"/>
</dbReference>
<dbReference type="PANTHER" id="PTHR47435">
    <property type="entry name" value="KELCH REPEAT PROTEIN (AFU_ORTHOLOGUE AFUA_5G12780)"/>
    <property type="match status" value="1"/>
</dbReference>
<reference evidence="3 5" key="1">
    <citation type="submission" date="2015-10" db="EMBL/GenBank/DDBJ databases">
        <title>The cercosporin biosynthetic gene cluster was horizontally transferred to several fungal lineages and shown to be expanded in Cercospora beticola based on microsynteny with recipient genomes.</title>
        <authorList>
            <person name="De Jonge R."/>
            <person name="Ebert M.K."/>
            <person name="Suttle J.C."/>
            <person name="Jurick Ii W.M."/>
            <person name="Secor G.A."/>
            <person name="Thomma B.P."/>
            <person name="Van De Peer Y."/>
            <person name="Bolton M.D."/>
        </authorList>
    </citation>
    <scope>NUCLEOTIDE SEQUENCE [LARGE SCALE GENOMIC DNA]</scope>
    <source>
        <strain evidence="3 5">09-40</strain>
    </source>
</reference>
<dbReference type="OrthoDB" id="10250130at2759"/>
<evidence type="ECO:0000313" key="4">
    <source>
        <dbReference type="EMBL" id="WPB06061.1"/>
    </source>
</evidence>
<dbReference type="AlphaFoldDB" id="A0A2G5HI50"/>
<dbReference type="SUPFAM" id="SSF117281">
    <property type="entry name" value="Kelch motif"/>
    <property type="match status" value="1"/>
</dbReference>
<evidence type="ECO:0000256" key="2">
    <source>
        <dbReference type="ARBA" id="ARBA00023004"/>
    </source>
</evidence>
<keyword evidence="1" id="KW-0677">Repeat</keyword>
<dbReference type="GO" id="GO:0019760">
    <property type="term" value="P:glucosinolate metabolic process"/>
    <property type="evidence" value="ECO:0007669"/>
    <property type="project" value="UniProtKB-ARBA"/>
</dbReference>
<dbReference type="PANTHER" id="PTHR47435:SF10">
    <property type="entry name" value="TIP ELONGATION ABERRANT PROTEIN 3"/>
    <property type="match status" value="1"/>
</dbReference>
<keyword evidence="6" id="KW-1185">Reference proteome</keyword>
<organism evidence="3 5">
    <name type="scientific">Cercospora beticola</name>
    <name type="common">Sugarbeet leaf spot fungus</name>
    <dbReference type="NCBI Taxonomy" id="122368"/>
    <lineage>
        <taxon>Eukaryota</taxon>
        <taxon>Fungi</taxon>
        <taxon>Dikarya</taxon>
        <taxon>Ascomycota</taxon>
        <taxon>Pezizomycotina</taxon>
        <taxon>Dothideomycetes</taxon>
        <taxon>Dothideomycetidae</taxon>
        <taxon>Mycosphaerellales</taxon>
        <taxon>Mycosphaerellaceae</taxon>
        <taxon>Cercospora</taxon>
    </lineage>
</organism>